<sequence>MAEEVAGAPAGPRDTFVSVNNDTSCSLHPGRRTTGAAAGAFLPILGMYQSPPEARAGHVHVPPLKTARPA</sequence>
<evidence type="ECO:0000313" key="1">
    <source>
        <dbReference type="EMBL" id="WTS10261.1"/>
    </source>
</evidence>
<protein>
    <submittedName>
        <fullName evidence="1">Uncharacterized protein</fullName>
    </submittedName>
</protein>
<reference evidence="1" key="1">
    <citation type="submission" date="2022-10" db="EMBL/GenBank/DDBJ databases">
        <title>The complete genomes of actinobacterial strains from the NBC collection.</title>
        <authorList>
            <person name="Joergensen T.S."/>
            <person name="Alvarez Arevalo M."/>
            <person name="Sterndorff E.B."/>
            <person name="Faurdal D."/>
            <person name="Vuksanovic O."/>
            <person name="Mourched A.-S."/>
            <person name="Charusanti P."/>
            <person name="Shaw S."/>
            <person name="Blin K."/>
            <person name="Weber T."/>
        </authorList>
    </citation>
    <scope>NUCLEOTIDE SEQUENCE</scope>
    <source>
        <strain evidence="1">NBC_00119</strain>
    </source>
</reference>
<name>A0AAU1U0J8_9ACTN</name>
<proteinExistence type="predicted"/>
<organism evidence="1">
    <name type="scientific">Streptomyces sp. NBC_00119</name>
    <dbReference type="NCBI Taxonomy" id="2975659"/>
    <lineage>
        <taxon>Bacteria</taxon>
        <taxon>Bacillati</taxon>
        <taxon>Actinomycetota</taxon>
        <taxon>Actinomycetes</taxon>
        <taxon>Kitasatosporales</taxon>
        <taxon>Streptomycetaceae</taxon>
        <taxon>Streptomyces</taxon>
    </lineage>
</organism>
<gene>
    <name evidence="1" type="ORF">OHU69_03700</name>
</gene>
<dbReference type="AlphaFoldDB" id="A0AAU1U0J8"/>
<dbReference type="EMBL" id="CP108195">
    <property type="protein sequence ID" value="WTS10261.1"/>
    <property type="molecule type" value="Genomic_DNA"/>
</dbReference>
<accession>A0AAU1U0J8</accession>